<name>A0A3R9IRF4_STROR</name>
<dbReference type="Proteomes" id="UP000267593">
    <property type="component" value="Unassembled WGS sequence"/>
</dbReference>
<protein>
    <submittedName>
        <fullName evidence="1">Uncharacterized protein</fullName>
    </submittedName>
</protein>
<proteinExistence type="predicted"/>
<dbReference type="EMBL" id="RJNJ01000003">
    <property type="protein sequence ID" value="RSI68834.1"/>
    <property type="molecule type" value="Genomic_DNA"/>
</dbReference>
<evidence type="ECO:0000313" key="2">
    <source>
        <dbReference type="Proteomes" id="UP000267593"/>
    </source>
</evidence>
<sequence>MRTDQEMLELILGTVKILKVDTGKNSSISS</sequence>
<evidence type="ECO:0000313" key="1">
    <source>
        <dbReference type="EMBL" id="RSI68834.1"/>
    </source>
</evidence>
<dbReference type="AlphaFoldDB" id="A0A3R9IRF4"/>
<accession>A0A3R9IRF4</accession>
<comment type="caution">
    <text evidence="1">The sequence shown here is derived from an EMBL/GenBank/DDBJ whole genome shotgun (WGS) entry which is preliminary data.</text>
</comment>
<reference evidence="1 2" key="1">
    <citation type="submission" date="2018-11" db="EMBL/GenBank/DDBJ databases">
        <title>Species Designations Belie Phenotypic and Genotypic Heterogeneity in Oral Streptococci.</title>
        <authorList>
            <person name="Velsko I."/>
        </authorList>
    </citation>
    <scope>NUCLEOTIDE SEQUENCE [LARGE SCALE GENOMIC DNA]</scope>
    <source>
        <strain evidence="1 2">BCC63</strain>
    </source>
</reference>
<organism evidence="1 2">
    <name type="scientific">Streptococcus oralis</name>
    <dbReference type="NCBI Taxonomy" id="1303"/>
    <lineage>
        <taxon>Bacteria</taxon>
        <taxon>Bacillati</taxon>
        <taxon>Bacillota</taxon>
        <taxon>Bacilli</taxon>
        <taxon>Lactobacillales</taxon>
        <taxon>Streptococcaceae</taxon>
        <taxon>Streptococcus</taxon>
    </lineage>
</organism>
<gene>
    <name evidence="1" type="ORF">D8863_03355</name>
</gene>